<dbReference type="Proteomes" id="UP000285624">
    <property type="component" value="Unassembled WGS sequence"/>
</dbReference>
<name>A0A3R7K6X4_9STRA</name>
<comment type="function">
    <text evidence="5">Effector that suppresses plant defense responses during pathogen infection.</text>
</comment>
<dbReference type="Proteomes" id="UP000785171">
    <property type="component" value="Unassembled WGS sequence"/>
</dbReference>
<evidence type="ECO:0000256" key="5">
    <source>
        <dbReference type="RuleBase" id="RU367124"/>
    </source>
</evidence>
<evidence type="ECO:0000256" key="2">
    <source>
        <dbReference type="ARBA" id="ARBA00010400"/>
    </source>
</evidence>
<feature type="chain" id="PRO_5036092479" description="RxLR effector protein" evidence="5">
    <location>
        <begin position="24"/>
        <end position="120"/>
    </location>
</feature>
<evidence type="ECO:0000313" key="10">
    <source>
        <dbReference type="EMBL" id="RLN74929.1"/>
    </source>
</evidence>
<feature type="signal peptide" evidence="5">
    <location>
        <begin position="1"/>
        <end position="23"/>
    </location>
</feature>
<dbReference type="InterPro" id="IPR031825">
    <property type="entry name" value="RXLR"/>
</dbReference>
<reference evidence="7" key="3">
    <citation type="submission" date="2020-06" db="EMBL/GenBank/DDBJ databases">
        <authorList>
            <person name="Studholme D.J."/>
        </authorList>
    </citation>
    <scope>NUCLEOTIDE SEQUENCE</scope>
    <source>
        <strain evidence="7">NZFS 2646</strain>
        <strain evidence="8">NZFS 3630</strain>
    </source>
</reference>
<feature type="compositionally biased region" description="Polar residues" evidence="6">
    <location>
        <begin position="28"/>
        <end position="39"/>
    </location>
</feature>
<evidence type="ECO:0000256" key="3">
    <source>
        <dbReference type="ARBA" id="ARBA00022525"/>
    </source>
</evidence>
<evidence type="ECO:0000256" key="1">
    <source>
        <dbReference type="ARBA" id="ARBA00004613"/>
    </source>
</evidence>
<organism evidence="9 12">
    <name type="scientific">Phytophthora kernoviae</name>
    <dbReference type="NCBI Taxonomy" id="325452"/>
    <lineage>
        <taxon>Eukaryota</taxon>
        <taxon>Sar</taxon>
        <taxon>Stramenopiles</taxon>
        <taxon>Oomycota</taxon>
        <taxon>Peronosporomycetes</taxon>
        <taxon>Peronosporales</taxon>
        <taxon>Peronosporaceae</taxon>
        <taxon>Phytophthora</taxon>
    </lineage>
</organism>
<dbReference type="EMBL" id="MBDN02000485">
    <property type="protein sequence ID" value="RLN74929.1"/>
    <property type="molecule type" value="Genomic_DNA"/>
</dbReference>
<dbReference type="EMBL" id="JPWV03000565">
    <property type="protein sequence ID" value="KAG2508572.1"/>
    <property type="molecule type" value="Genomic_DNA"/>
</dbReference>
<keyword evidence="4 5" id="KW-0732">Signal</keyword>
<proteinExistence type="inferred from homology"/>
<gene>
    <name evidence="9" type="ORF">BBI17_004290</name>
    <name evidence="10" type="ORF">BBO99_00008659</name>
    <name evidence="7" type="ORF">JM16_008821</name>
    <name evidence="8" type="ORF">JM18_008847</name>
</gene>
<dbReference type="AlphaFoldDB" id="A0A3R7K6X4"/>
<dbReference type="Proteomes" id="UP000285883">
    <property type="component" value="Unassembled WGS sequence"/>
</dbReference>
<evidence type="ECO:0000256" key="4">
    <source>
        <dbReference type="ARBA" id="ARBA00022729"/>
    </source>
</evidence>
<accession>A0A3R7K6X4</accession>
<keyword evidence="11" id="KW-1185">Reference proteome</keyword>
<comment type="domain">
    <text evidence="5">The RxLR-dEER motif acts to carry the protein into the host cell cytoplasm through binding to cell surface phosphatidylinositol-3-phosphate.</text>
</comment>
<evidence type="ECO:0000313" key="11">
    <source>
        <dbReference type="Proteomes" id="UP000285624"/>
    </source>
</evidence>
<protein>
    <recommendedName>
        <fullName evidence="5">RxLR effector protein</fullName>
    </recommendedName>
</protein>
<comment type="subcellular location">
    <subcellularLocation>
        <location evidence="1 5">Secreted</location>
    </subcellularLocation>
</comment>
<reference evidence="7" key="1">
    <citation type="journal article" date="2015" name="Genom Data">
        <title>Genome sequences of six Phytophthora species associated with forests in New Zealand.</title>
        <authorList>
            <person name="Studholme D.J."/>
            <person name="McDougal R.L."/>
            <person name="Sambles C."/>
            <person name="Hansen E."/>
            <person name="Hardy G."/>
            <person name="Grant M."/>
            <person name="Ganley R.J."/>
            <person name="Williams N.M."/>
        </authorList>
    </citation>
    <scope>NUCLEOTIDE SEQUENCE</scope>
    <source>
        <strain evidence="7">NZFS 2646</strain>
        <strain evidence="8">NZFS 3630</strain>
    </source>
</reference>
<reference evidence="11 12" key="2">
    <citation type="submission" date="2018-07" db="EMBL/GenBank/DDBJ databases">
        <title>Genome sequencing of oomycete isolates from Chile give support for New Zealand origin for Phytophthora kernoviae and make available the first Nothophytophthora sp. genome.</title>
        <authorList>
            <person name="Studholme D.J."/>
            <person name="Sanfuentes E."/>
            <person name="Panda P."/>
            <person name="Hill R."/>
            <person name="Sambles C."/>
            <person name="Grant M."/>
            <person name="Williams N.M."/>
            <person name="Mcdougal R.L."/>
        </authorList>
    </citation>
    <scope>NUCLEOTIDE SEQUENCE [LARGE SCALE GENOMIC DNA]</scope>
    <source>
        <strain evidence="9">Chile2</strain>
        <strain evidence="10">Chile4</strain>
    </source>
</reference>
<comment type="caution">
    <text evidence="9">The sequence shown here is derived from an EMBL/GenBank/DDBJ whole genome shotgun (WGS) entry which is preliminary data.</text>
</comment>
<sequence length="120" mass="13097">MRPLNVLLVTLALLVASTNAVSADTAPTGRSLTDVNNDVNYKRSLRTHRSSEDDDDDDERMFGMDKIAKWKAASKLKAAEQQKTYEAAKAAQAAKAAVAQKNYNAIANFQNFKATYVASV</sequence>
<evidence type="ECO:0000313" key="9">
    <source>
        <dbReference type="EMBL" id="RLN26751.1"/>
    </source>
</evidence>
<feature type="region of interest" description="Disordered" evidence="6">
    <location>
        <begin position="24"/>
        <end position="59"/>
    </location>
</feature>
<dbReference type="Proteomes" id="UP000792063">
    <property type="component" value="Unassembled WGS sequence"/>
</dbReference>
<keyword evidence="3 5" id="KW-0964">Secreted</keyword>
<evidence type="ECO:0000313" key="7">
    <source>
        <dbReference type="EMBL" id="KAG2508572.1"/>
    </source>
</evidence>
<evidence type="ECO:0000256" key="6">
    <source>
        <dbReference type="SAM" id="MobiDB-lite"/>
    </source>
</evidence>
<comment type="similarity">
    <text evidence="2 5">Belongs to the RxLR effector family.</text>
</comment>
<dbReference type="Pfam" id="PF16810">
    <property type="entry name" value="RXLR"/>
    <property type="match status" value="1"/>
</dbReference>
<dbReference type="EMBL" id="JPWU03000579">
    <property type="protein sequence ID" value="KAG2510765.1"/>
    <property type="molecule type" value="Genomic_DNA"/>
</dbReference>
<evidence type="ECO:0000313" key="8">
    <source>
        <dbReference type="EMBL" id="KAG2510765.1"/>
    </source>
</evidence>
<dbReference type="EMBL" id="MAYM02001092">
    <property type="protein sequence ID" value="RLN26751.1"/>
    <property type="molecule type" value="Genomic_DNA"/>
</dbReference>
<evidence type="ECO:0000313" key="12">
    <source>
        <dbReference type="Proteomes" id="UP000285883"/>
    </source>
</evidence>